<feature type="domain" description="HTH tetR-type" evidence="5">
    <location>
        <begin position="7"/>
        <end position="67"/>
    </location>
</feature>
<gene>
    <name evidence="6" type="ORF">SAMN04488028_102490</name>
</gene>
<keyword evidence="3" id="KW-0804">Transcription</keyword>
<sequence>MSQESLDSTEIKIKEAARELFSELGMKGATMRKVAEKAEVNVALVNYYFRSKEKLFLSIFEEKFRSYTKDGLSILNDTSRDLLDRIKTYIDRLNHQINNDQGLPIFILSETHYNPNLLDMLSDLNKEQAAIETQQLQATLDLDYHSGKIRPIKAIDFQMALFSMIVFPIISKKILTKTGKLAAAGFESYESYEPHWKNTTLSIMEAFLKPLS</sequence>
<organism evidence="6 7">
    <name type="scientific">Reichenbachiella agariperforans</name>
    <dbReference type="NCBI Taxonomy" id="156994"/>
    <lineage>
        <taxon>Bacteria</taxon>
        <taxon>Pseudomonadati</taxon>
        <taxon>Bacteroidota</taxon>
        <taxon>Cytophagia</taxon>
        <taxon>Cytophagales</taxon>
        <taxon>Reichenbachiellaceae</taxon>
        <taxon>Reichenbachiella</taxon>
    </lineage>
</organism>
<dbReference type="Gene3D" id="1.10.357.10">
    <property type="entry name" value="Tetracycline Repressor, domain 2"/>
    <property type="match status" value="1"/>
</dbReference>
<dbReference type="PROSITE" id="PS01081">
    <property type="entry name" value="HTH_TETR_1"/>
    <property type="match status" value="1"/>
</dbReference>
<dbReference type="InterPro" id="IPR001647">
    <property type="entry name" value="HTH_TetR"/>
</dbReference>
<dbReference type="SUPFAM" id="SSF46689">
    <property type="entry name" value="Homeodomain-like"/>
    <property type="match status" value="1"/>
</dbReference>
<dbReference type="STRING" id="156994.SAMN04488028_102490"/>
<evidence type="ECO:0000256" key="2">
    <source>
        <dbReference type="ARBA" id="ARBA00023125"/>
    </source>
</evidence>
<dbReference type="RefSeq" id="WP_073121541.1">
    <property type="nucleotide sequence ID" value="NZ_FRAA01000002.1"/>
</dbReference>
<dbReference type="PRINTS" id="PR00455">
    <property type="entry name" value="HTHTETR"/>
</dbReference>
<dbReference type="PANTHER" id="PTHR30055:SF234">
    <property type="entry name" value="HTH-TYPE TRANSCRIPTIONAL REGULATOR BETI"/>
    <property type="match status" value="1"/>
</dbReference>
<dbReference type="PROSITE" id="PS50977">
    <property type="entry name" value="HTH_TETR_2"/>
    <property type="match status" value="1"/>
</dbReference>
<feature type="DNA-binding region" description="H-T-H motif" evidence="4">
    <location>
        <begin position="30"/>
        <end position="49"/>
    </location>
</feature>
<keyword evidence="1" id="KW-0805">Transcription regulation</keyword>
<dbReference type="AlphaFoldDB" id="A0A1M6P023"/>
<accession>A0A1M6P023</accession>
<dbReference type="PANTHER" id="PTHR30055">
    <property type="entry name" value="HTH-TYPE TRANSCRIPTIONAL REGULATOR RUTR"/>
    <property type="match status" value="1"/>
</dbReference>
<protein>
    <submittedName>
        <fullName evidence="6">Transcriptional regulator, TetR family</fullName>
    </submittedName>
</protein>
<proteinExistence type="predicted"/>
<reference evidence="7" key="1">
    <citation type="submission" date="2016-11" db="EMBL/GenBank/DDBJ databases">
        <authorList>
            <person name="Varghese N."/>
            <person name="Submissions S."/>
        </authorList>
    </citation>
    <scope>NUCLEOTIDE SEQUENCE [LARGE SCALE GENOMIC DNA]</scope>
    <source>
        <strain evidence="7">DSM 26134</strain>
    </source>
</reference>
<evidence type="ECO:0000259" key="5">
    <source>
        <dbReference type="PROSITE" id="PS50977"/>
    </source>
</evidence>
<dbReference type="InterPro" id="IPR023772">
    <property type="entry name" value="DNA-bd_HTH_TetR-type_CS"/>
</dbReference>
<evidence type="ECO:0000313" key="6">
    <source>
        <dbReference type="EMBL" id="SHK01327.1"/>
    </source>
</evidence>
<dbReference type="Pfam" id="PF00440">
    <property type="entry name" value="TetR_N"/>
    <property type="match status" value="1"/>
</dbReference>
<dbReference type="Proteomes" id="UP000184474">
    <property type="component" value="Unassembled WGS sequence"/>
</dbReference>
<dbReference type="EMBL" id="FRAA01000002">
    <property type="protein sequence ID" value="SHK01327.1"/>
    <property type="molecule type" value="Genomic_DNA"/>
</dbReference>
<dbReference type="InterPro" id="IPR009057">
    <property type="entry name" value="Homeodomain-like_sf"/>
</dbReference>
<evidence type="ECO:0000256" key="1">
    <source>
        <dbReference type="ARBA" id="ARBA00023015"/>
    </source>
</evidence>
<evidence type="ECO:0000256" key="3">
    <source>
        <dbReference type="ARBA" id="ARBA00023163"/>
    </source>
</evidence>
<keyword evidence="2 4" id="KW-0238">DNA-binding</keyword>
<dbReference type="GO" id="GO:0000976">
    <property type="term" value="F:transcription cis-regulatory region binding"/>
    <property type="evidence" value="ECO:0007669"/>
    <property type="project" value="TreeGrafter"/>
</dbReference>
<keyword evidence="7" id="KW-1185">Reference proteome</keyword>
<dbReference type="GO" id="GO:0003700">
    <property type="term" value="F:DNA-binding transcription factor activity"/>
    <property type="evidence" value="ECO:0007669"/>
    <property type="project" value="TreeGrafter"/>
</dbReference>
<dbReference type="InterPro" id="IPR050109">
    <property type="entry name" value="HTH-type_TetR-like_transc_reg"/>
</dbReference>
<evidence type="ECO:0000256" key="4">
    <source>
        <dbReference type="PROSITE-ProRule" id="PRU00335"/>
    </source>
</evidence>
<evidence type="ECO:0000313" key="7">
    <source>
        <dbReference type="Proteomes" id="UP000184474"/>
    </source>
</evidence>
<name>A0A1M6P023_REIAG</name>